<dbReference type="AlphaFoldDB" id="A0A7R8HCX7"/>
<dbReference type="Gene3D" id="3.40.50.300">
    <property type="entry name" value="P-loop containing nucleotide triphosphate hydrolases"/>
    <property type="match status" value="1"/>
</dbReference>
<dbReference type="InterPro" id="IPR027417">
    <property type="entry name" value="P-loop_NTPase"/>
</dbReference>
<sequence>MTPHRHGKQFLQWATNLSIISRKKSTNPNDALTKDDIIVVREIGGTMVQLWPSFIEPINTRGILYVIDASEPESLGKATIHLLEFLNHPNLNENVEVLIVFSKTDIKCSRSLSEFKFIMRLNHIIASSKRYISHLQFNAESQENQDKILEWCFKFSNFC</sequence>
<dbReference type="PANTHER" id="PTHR46688">
    <property type="entry name" value="ADP-RIBOSYLATION FACTOR-LIKE PROTEIN 16"/>
    <property type="match status" value="1"/>
</dbReference>
<protein>
    <submittedName>
        <fullName evidence="2">(salmon louse) hypothetical protein</fullName>
    </submittedName>
</protein>
<dbReference type="Pfam" id="PF00025">
    <property type="entry name" value="Arf"/>
    <property type="match status" value="1"/>
</dbReference>
<evidence type="ECO:0000313" key="2">
    <source>
        <dbReference type="EMBL" id="CAF3015432.1"/>
    </source>
</evidence>
<dbReference type="GO" id="GO:0005525">
    <property type="term" value="F:GTP binding"/>
    <property type="evidence" value="ECO:0007669"/>
    <property type="project" value="UniProtKB-KW"/>
</dbReference>
<evidence type="ECO:0000313" key="3">
    <source>
        <dbReference type="Proteomes" id="UP000675881"/>
    </source>
</evidence>
<keyword evidence="1" id="KW-0547">Nucleotide-binding</keyword>
<dbReference type="SUPFAM" id="SSF52540">
    <property type="entry name" value="P-loop containing nucleoside triphosphate hydrolases"/>
    <property type="match status" value="1"/>
</dbReference>
<name>A0A7R8HCX7_LEPSM</name>
<dbReference type="EMBL" id="HG994587">
    <property type="protein sequence ID" value="CAF3015432.1"/>
    <property type="molecule type" value="Genomic_DNA"/>
</dbReference>
<feature type="binding site" evidence="1">
    <location>
        <position position="45"/>
    </location>
    <ligand>
        <name>GTP</name>
        <dbReference type="ChEBI" id="CHEBI:37565"/>
    </ligand>
</feature>
<dbReference type="PANTHER" id="PTHR46688:SF1">
    <property type="entry name" value="ADP-RIBOSYLATION FACTOR-LIKE PROTEIN 16"/>
    <property type="match status" value="1"/>
</dbReference>
<gene>
    <name evidence="2" type="ORF">LSAA_14229</name>
</gene>
<keyword evidence="1" id="KW-0342">GTP-binding</keyword>
<proteinExistence type="predicted"/>
<dbReference type="Proteomes" id="UP000675881">
    <property type="component" value="Chromosome 8"/>
</dbReference>
<accession>A0A7R8HCX7</accession>
<reference evidence="2" key="1">
    <citation type="submission" date="2021-02" db="EMBL/GenBank/DDBJ databases">
        <authorList>
            <person name="Bekaert M."/>
        </authorList>
    </citation>
    <scope>NUCLEOTIDE SEQUENCE</scope>
    <source>
        <strain evidence="2">IoA-00</strain>
    </source>
</reference>
<dbReference type="GO" id="GO:0003924">
    <property type="term" value="F:GTPase activity"/>
    <property type="evidence" value="ECO:0007669"/>
    <property type="project" value="InterPro"/>
</dbReference>
<organism evidence="2 3">
    <name type="scientific">Lepeophtheirus salmonis</name>
    <name type="common">Salmon louse</name>
    <name type="synonym">Caligus salmonis</name>
    <dbReference type="NCBI Taxonomy" id="72036"/>
    <lineage>
        <taxon>Eukaryota</taxon>
        <taxon>Metazoa</taxon>
        <taxon>Ecdysozoa</taxon>
        <taxon>Arthropoda</taxon>
        <taxon>Crustacea</taxon>
        <taxon>Multicrustacea</taxon>
        <taxon>Hexanauplia</taxon>
        <taxon>Copepoda</taxon>
        <taxon>Siphonostomatoida</taxon>
        <taxon>Caligidae</taxon>
        <taxon>Lepeophtheirus</taxon>
    </lineage>
</organism>
<dbReference type="InterPro" id="IPR006689">
    <property type="entry name" value="Small_GTPase_ARF/SAR"/>
</dbReference>
<keyword evidence="3" id="KW-1185">Reference proteome</keyword>
<evidence type="ECO:0000256" key="1">
    <source>
        <dbReference type="PIRSR" id="PIRSR606689-1"/>
    </source>
</evidence>
<dbReference type="OrthoDB" id="365445at2759"/>